<organism evidence="5 6">
    <name type="scientific">Frankliniella occidentalis</name>
    <name type="common">Western flower thrips</name>
    <name type="synonym">Euthrips occidentalis</name>
    <dbReference type="NCBI Taxonomy" id="133901"/>
    <lineage>
        <taxon>Eukaryota</taxon>
        <taxon>Metazoa</taxon>
        <taxon>Ecdysozoa</taxon>
        <taxon>Arthropoda</taxon>
        <taxon>Hexapoda</taxon>
        <taxon>Insecta</taxon>
        <taxon>Pterygota</taxon>
        <taxon>Neoptera</taxon>
        <taxon>Paraneoptera</taxon>
        <taxon>Thysanoptera</taxon>
        <taxon>Terebrantia</taxon>
        <taxon>Thripoidea</taxon>
        <taxon>Thripidae</taxon>
        <taxon>Frankliniella</taxon>
    </lineage>
</organism>
<name>A0A6J1SG70_FRAOC</name>
<keyword evidence="3" id="KW-0012">Acyltransferase</keyword>
<dbReference type="Pfam" id="PF13302">
    <property type="entry name" value="Acetyltransf_3"/>
    <property type="match status" value="1"/>
</dbReference>
<dbReference type="GeneID" id="113207758"/>
<comment type="similarity">
    <text evidence="1">Belongs to the acetyltransferase family. GNAT subfamily.</text>
</comment>
<dbReference type="InterPro" id="IPR039135">
    <property type="entry name" value="NAT9-like"/>
</dbReference>
<evidence type="ECO:0000256" key="3">
    <source>
        <dbReference type="ARBA" id="ARBA00023315"/>
    </source>
</evidence>
<dbReference type="Proteomes" id="UP000504606">
    <property type="component" value="Unplaced"/>
</dbReference>
<dbReference type="RefSeq" id="XP_026280224.1">
    <property type="nucleotide sequence ID" value="XM_026424439.2"/>
</dbReference>
<keyword evidence="5" id="KW-1185">Reference proteome</keyword>
<sequence>MKLNENTCILGKDVVLIPYQGQHVPKYHNWMKSEELQHLTGSEPLSLEEEYEMQKSWHVDANKCTFIVLEKRIFEETGDEIEAMIGDTNLFLSDEIQCQAEAEIMIAEQSARGKRRGWEAMMIMLRYGLECININKYEVKIKLDNKASIKMFSKIGFLEISRSEVFGECTMQLTKNDDWVEWLRKETTNYRIVDYNKVNSVQ</sequence>
<gene>
    <name evidence="6" type="primary">LOC113207758</name>
</gene>
<dbReference type="InterPro" id="IPR000182">
    <property type="entry name" value="GNAT_dom"/>
</dbReference>
<dbReference type="PANTHER" id="PTHR13256">
    <property type="entry name" value="N-ACETYLTRANSFERASE 9"/>
    <property type="match status" value="1"/>
</dbReference>
<dbReference type="KEGG" id="foc:113207758"/>
<dbReference type="GO" id="GO:0008080">
    <property type="term" value="F:N-acetyltransferase activity"/>
    <property type="evidence" value="ECO:0007669"/>
    <property type="project" value="InterPro"/>
</dbReference>
<evidence type="ECO:0000256" key="1">
    <source>
        <dbReference type="ARBA" id="ARBA00009342"/>
    </source>
</evidence>
<dbReference type="InterPro" id="IPR016181">
    <property type="entry name" value="Acyl_CoA_acyltransferase"/>
</dbReference>
<dbReference type="PANTHER" id="PTHR13256:SF16">
    <property type="entry name" value="ALPHA_BETA-TUBULIN-N-ACETYLTRANSFERASE 9"/>
    <property type="match status" value="1"/>
</dbReference>
<dbReference type="OrthoDB" id="5043642at2759"/>
<evidence type="ECO:0000256" key="2">
    <source>
        <dbReference type="ARBA" id="ARBA00022679"/>
    </source>
</evidence>
<reference evidence="6" key="1">
    <citation type="submission" date="2025-08" db="UniProtKB">
        <authorList>
            <consortium name="RefSeq"/>
        </authorList>
    </citation>
    <scope>IDENTIFICATION</scope>
    <source>
        <tissue evidence="6">Whole organism</tissue>
    </source>
</reference>
<evidence type="ECO:0000259" key="4">
    <source>
        <dbReference type="Pfam" id="PF13302"/>
    </source>
</evidence>
<accession>A0A6J1SG70</accession>
<proteinExistence type="inferred from homology"/>
<evidence type="ECO:0000313" key="5">
    <source>
        <dbReference type="Proteomes" id="UP000504606"/>
    </source>
</evidence>
<dbReference type="Gene3D" id="3.40.630.30">
    <property type="match status" value="1"/>
</dbReference>
<protein>
    <submittedName>
        <fullName evidence="6">Alpha/beta-tubulin-N-acetyltransferase 9 isoform X1</fullName>
    </submittedName>
</protein>
<dbReference type="SUPFAM" id="SSF55729">
    <property type="entry name" value="Acyl-CoA N-acyltransferases (Nat)"/>
    <property type="match status" value="1"/>
</dbReference>
<keyword evidence="2" id="KW-0808">Transferase</keyword>
<feature type="domain" description="N-acetyltransferase" evidence="4">
    <location>
        <begin position="14"/>
        <end position="157"/>
    </location>
</feature>
<evidence type="ECO:0000313" key="6">
    <source>
        <dbReference type="RefSeq" id="XP_026280224.1"/>
    </source>
</evidence>
<dbReference type="AlphaFoldDB" id="A0A6J1SG70"/>